<dbReference type="Proteomes" id="UP000676409">
    <property type="component" value="Chromosome"/>
</dbReference>
<dbReference type="Pfam" id="PF07394">
    <property type="entry name" value="DUF1501"/>
    <property type="match status" value="1"/>
</dbReference>
<dbReference type="RefSeq" id="WP_211940130.1">
    <property type="nucleotide sequence ID" value="NZ_CP073078.1"/>
</dbReference>
<evidence type="ECO:0000313" key="2">
    <source>
        <dbReference type="EMBL" id="QUD90079.1"/>
    </source>
</evidence>
<dbReference type="PANTHER" id="PTHR43737">
    <property type="entry name" value="BLL7424 PROTEIN"/>
    <property type="match status" value="1"/>
</dbReference>
<dbReference type="InterPro" id="IPR010869">
    <property type="entry name" value="DUF1501"/>
</dbReference>
<evidence type="ECO:0000313" key="3">
    <source>
        <dbReference type="Proteomes" id="UP000676409"/>
    </source>
</evidence>
<feature type="signal peptide" evidence="1">
    <location>
        <begin position="1"/>
        <end position="27"/>
    </location>
</feature>
<accession>A0A975G3F1</accession>
<dbReference type="PANTHER" id="PTHR43737:SF1">
    <property type="entry name" value="DUF1501 DOMAIN-CONTAINING PROTEIN"/>
    <property type="match status" value="1"/>
</dbReference>
<proteinExistence type="predicted"/>
<protein>
    <submittedName>
        <fullName evidence="2">DUF1501 domain-containing protein</fullName>
    </submittedName>
</protein>
<dbReference type="EMBL" id="CP073078">
    <property type="protein sequence ID" value="QUD90079.1"/>
    <property type="molecule type" value="Genomic_DNA"/>
</dbReference>
<organism evidence="2 3">
    <name type="scientific">Phenylobacterium montanum</name>
    <dbReference type="NCBI Taxonomy" id="2823693"/>
    <lineage>
        <taxon>Bacteria</taxon>
        <taxon>Pseudomonadati</taxon>
        <taxon>Pseudomonadota</taxon>
        <taxon>Alphaproteobacteria</taxon>
        <taxon>Caulobacterales</taxon>
        <taxon>Caulobacteraceae</taxon>
        <taxon>Phenylobacterium</taxon>
    </lineage>
</organism>
<dbReference type="PROSITE" id="PS51318">
    <property type="entry name" value="TAT"/>
    <property type="match status" value="1"/>
</dbReference>
<dbReference type="AlphaFoldDB" id="A0A975G3F1"/>
<dbReference type="InterPro" id="IPR006311">
    <property type="entry name" value="TAT_signal"/>
</dbReference>
<name>A0A975G3F1_9CAUL</name>
<dbReference type="KEGG" id="caul:KCG34_09535"/>
<keyword evidence="3" id="KW-1185">Reference proteome</keyword>
<gene>
    <name evidence="2" type="ORF">KCG34_09535</name>
</gene>
<feature type="chain" id="PRO_5037446563" evidence="1">
    <location>
        <begin position="28"/>
        <end position="391"/>
    </location>
</feature>
<reference evidence="2" key="1">
    <citation type="submission" date="2021-04" db="EMBL/GenBank/DDBJ databases">
        <title>The complete genome sequence of Caulobacter sp. S6.</title>
        <authorList>
            <person name="Tang Y."/>
            <person name="Ouyang W."/>
            <person name="Liu Q."/>
            <person name="Huang B."/>
            <person name="Guo Z."/>
            <person name="Lei P."/>
        </authorList>
    </citation>
    <scope>NUCLEOTIDE SEQUENCE</scope>
    <source>
        <strain evidence="2">S6</strain>
    </source>
</reference>
<sequence length="391" mass="40061">MTDSSRRDALKALGAVGVTFLAAPAIAASPAGDRKLVVIVCRGAMDGLSVAPPLGDPDYLALRGPIAIPADRALKLDADFGLHPKLATIAALAGQGQARIAPAVAIPERIRSHFEAQDLLETGGARLYGSATGWLNRALAASGPGRPIKALSIGAQSPLILKGPIETQSWSPGGRLTPDITRVSQALQELYLGDPLLGPALASGMQTEATADALGGLSVGQRDVKGFAVTAARFLTAEGGPQVAVISLTGFDTHANQGAAEGQLANHLQVLDDVVAGLQEGLGPAWSRTVVVAATEFGRTAHINGTGGTDHGTAGAMILAGGALKRGGIVGDWPTLKPDALFENRDLAPTLDVRQVFKGVLRDHLGLDRRTLDSRVFPDSAAAAPTANLVA</sequence>
<keyword evidence="1" id="KW-0732">Signal</keyword>
<evidence type="ECO:0000256" key="1">
    <source>
        <dbReference type="SAM" id="SignalP"/>
    </source>
</evidence>